<keyword evidence="1" id="KW-1133">Transmembrane helix</keyword>
<feature type="transmembrane region" description="Helical" evidence="1">
    <location>
        <begin position="6"/>
        <end position="22"/>
    </location>
</feature>
<sequence>MNHIISMILFVLFGILILIEYFKDKKTYRLITIIPILFAIFFQQQSSNSISNPLLNILIGILTFIGFFIFYLILKDKK</sequence>
<dbReference type="RefSeq" id="WP_071612368.1">
    <property type="nucleotide sequence ID" value="NZ_CP015756.1"/>
</dbReference>
<dbReference type="AlphaFoldDB" id="A0A1J0GFJ7"/>
<keyword evidence="3" id="KW-1185">Reference proteome</keyword>
<feature type="transmembrane region" description="Helical" evidence="1">
    <location>
        <begin position="55"/>
        <end position="74"/>
    </location>
</feature>
<keyword evidence="1" id="KW-0812">Transmembrane</keyword>
<evidence type="ECO:0000256" key="1">
    <source>
        <dbReference type="SAM" id="Phobius"/>
    </source>
</evidence>
<dbReference type="EMBL" id="CP015756">
    <property type="protein sequence ID" value="APC40075.1"/>
    <property type="molecule type" value="Genomic_DNA"/>
</dbReference>
<feature type="transmembrane region" description="Helical" evidence="1">
    <location>
        <begin position="27"/>
        <end position="43"/>
    </location>
</feature>
<protein>
    <submittedName>
        <fullName evidence="2">Uncharacterized protein</fullName>
    </submittedName>
</protein>
<dbReference type="KEGG" id="ceu:A7L45_08325"/>
<name>A0A1J0GFJ7_9CLOT</name>
<gene>
    <name evidence="2" type="ORF">A7L45_08325</name>
</gene>
<keyword evidence="1" id="KW-0472">Membrane</keyword>
<proteinExistence type="predicted"/>
<reference evidence="3" key="1">
    <citation type="journal article" date="2016" name="Front. Microbiol.">
        <title>Complete Genome Sequence of Clostridium estertheticum DSM 8809, a Microbe Identified in Spoiled Vacuum Packed Beef.</title>
        <authorList>
            <person name="Yu Z."/>
            <person name="Gunn L."/>
            <person name="Brennan E."/>
            <person name="Reid R."/>
            <person name="Wall P.G."/>
            <person name="Gaora O.P."/>
            <person name="Hurley D."/>
            <person name="Bolton D."/>
            <person name="Fanning S."/>
        </authorList>
    </citation>
    <scope>NUCLEOTIDE SEQUENCE [LARGE SCALE GENOMIC DNA]</scope>
    <source>
        <strain evidence="3">DSM 8809</strain>
    </source>
</reference>
<evidence type="ECO:0000313" key="2">
    <source>
        <dbReference type="EMBL" id="APC40075.1"/>
    </source>
</evidence>
<accession>A0A1J0GFJ7</accession>
<dbReference type="Proteomes" id="UP000182569">
    <property type="component" value="Chromosome"/>
</dbReference>
<organism evidence="2 3">
    <name type="scientific">Clostridium estertheticum subsp. estertheticum</name>
    <dbReference type="NCBI Taxonomy" id="1552"/>
    <lineage>
        <taxon>Bacteria</taxon>
        <taxon>Bacillati</taxon>
        <taxon>Bacillota</taxon>
        <taxon>Clostridia</taxon>
        <taxon>Eubacteriales</taxon>
        <taxon>Clostridiaceae</taxon>
        <taxon>Clostridium</taxon>
    </lineage>
</organism>
<evidence type="ECO:0000313" key="3">
    <source>
        <dbReference type="Proteomes" id="UP000182569"/>
    </source>
</evidence>